<keyword evidence="7" id="KW-1133">Transmembrane helix</keyword>
<keyword evidence="2 7" id="KW-0349">Heme</keyword>
<dbReference type="InterPro" id="IPR005616">
    <property type="entry name" value="CcmH/CycL/Ccl2/NrfF_N"/>
</dbReference>
<evidence type="ECO:0000256" key="5">
    <source>
        <dbReference type="ARBA" id="ARBA00022748"/>
    </source>
</evidence>
<dbReference type="Proteomes" id="UP000477911">
    <property type="component" value="Unassembled WGS sequence"/>
</dbReference>
<keyword evidence="3 7" id="KW-0479">Metal-binding</keyword>
<dbReference type="GO" id="GO:0005886">
    <property type="term" value="C:plasma membrane"/>
    <property type="evidence" value="ECO:0007669"/>
    <property type="project" value="TreeGrafter"/>
</dbReference>
<keyword evidence="10" id="KW-1185">Reference proteome</keyword>
<dbReference type="GO" id="GO:0046872">
    <property type="term" value="F:metal ion binding"/>
    <property type="evidence" value="ECO:0007669"/>
    <property type="project" value="UniProtKB-KW"/>
</dbReference>
<gene>
    <name evidence="9" type="ORF">GR170_22645</name>
</gene>
<feature type="chain" id="PRO_5027145780" description="Cytochrome c-type biogenesis protein" evidence="7">
    <location>
        <begin position="24"/>
        <end position="155"/>
    </location>
</feature>
<comment type="caution">
    <text evidence="9">The sequence shown here is derived from an EMBL/GenBank/DDBJ whole genome shotgun (WGS) entry which is preliminary data.</text>
</comment>
<dbReference type="InterPro" id="IPR038297">
    <property type="entry name" value="CcmH/CycL/NrfF/Ccl2_sf"/>
</dbReference>
<keyword evidence="5" id="KW-0201">Cytochrome c-type biogenesis</keyword>
<dbReference type="Pfam" id="PF03918">
    <property type="entry name" value="CcmH"/>
    <property type="match status" value="1"/>
</dbReference>
<comment type="function">
    <text evidence="7">Possible subunit of a heme lyase.</text>
</comment>
<dbReference type="PANTHER" id="PTHR47870:SF1">
    <property type="entry name" value="CYTOCHROME C-TYPE BIOGENESIS PROTEIN CCMH"/>
    <property type="match status" value="1"/>
</dbReference>
<evidence type="ECO:0000256" key="2">
    <source>
        <dbReference type="ARBA" id="ARBA00022617"/>
    </source>
</evidence>
<organism evidence="9 10">
    <name type="scientific">Pseudooceanicola albus</name>
    <dbReference type="NCBI Taxonomy" id="2692189"/>
    <lineage>
        <taxon>Bacteria</taxon>
        <taxon>Pseudomonadati</taxon>
        <taxon>Pseudomonadota</taxon>
        <taxon>Alphaproteobacteria</taxon>
        <taxon>Rhodobacterales</taxon>
        <taxon>Paracoccaceae</taxon>
        <taxon>Pseudooceanicola</taxon>
    </lineage>
</organism>
<proteinExistence type="inferred from homology"/>
<evidence type="ECO:0000256" key="3">
    <source>
        <dbReference type="ARBA" id="ARBA00022723"/>
    </source>
</evidence>
<dbReference type="InterPro" id="IPR051263">
    <property type="entry name" value="C-type_cytochrome_biogenesis"/>
</dbReference>
<reference evidence="9 10" key="1">
    <citation type="submission" date="2019-12" db="EMBL/GenBank/DDBJ databases">
        <authorList>
            <person name="Li M."/>
        </authorList>
    </citation>
    <scope>NUCLEOTIDE SEQUENCE [LARGE SCALE GENOMIC DNA]</scope>
    <source>
        <strain evidence="9 10">GBMRC 2024</strain>
    </source>
</reference>
<evidence type="ECO:0000256" key="7">
    <source>
        <dbReference type="RuleBase" id="RU364112"/>
    </source>
</evidence>
<dbReference type="GO" id="GO:0017004">
    <property type="term" value="P:cytochrome complex assembly"/>
    <property type="evidence" value="ECO:0007669"/>
    <property type="project" value="UniProtKB-KW"/>
</dbReference>
<comment type="similarity">
    <text evidence="1 7">Belongs to the CcmH/CycL/Ccl2/NrfF family.</text>
</comment>
<evidence type="ECO:0000313" key="9">
    <source>
        <dbReference type="EMBL" id="MXN20638.1"/>
    </source>
</evidence>
<name>A0A6L7GAS9_9RHOB</name>
<keyword evidence="6 7" id="KW-0408">Iron</keyword>
<evidence type="ECO:0000259" key="8">
    <source>
        <dbReference type="Pfam" id="PF03918"/>
    </source>
</evidence>
<dbReference type="PANTHER" id="PTHR47870">
    <property type="entry name" value="CYTOCHROME C-TYPE BIOGENESIS PROTEIN CCMH"/>
    <property type="match status" value="1"/>
</dbReference>
<evidence type="ECO:0000256" key="6">
    <source>
        <dbReference type="ARBA" id="ARBA00023004"/>
    </source>
</evidence>
<feature type="domain" description="CcmH/CycL/Ccl2/NrfF N-terminal" evidence="8">
    <location>
        <begin position="12"/>
        <end position="153"/>
    </location>
</feature>
<keyword evidence="7" id="KW-0812">Transmembrane</keyword>
<dbReference type="RefSeq" id="WP_160896761.1">
    <property type="nucleotide sequence ID" value="NZ_WUMU01000033.1"/>
</dbReference>
<dbReference type="CDD" id="cd16378">
    <property type="entry name" value="CcmH_N"/>
    <property type="match status" value="1"/>
</dbReference>
<evidence type="ECO:0000313" key="10">
    <source>
        <dbReference type="Proteomes" id="UP000477911"/>
    </source>
</evidence>
<dbReference type="Gene3D" id="1.10.8.640">
    <property type="entry name" value="Cytochrome C biogenesis protein"/>
    <property type="match status" value="1"/>
</dbReference>
<sequence>MKILLGGQLAALLLVLLVPPAFAVQPGEMLSDPNLEARARDISAGLRCLVCRNENIDDSNADLAHDLRVLVRDRLKAGDTNQQVVNYIVDRYGEYVLLKPPMKGANWLLWGAGPVMLLAGLGIGAVFIRRRARTPEEAQPLSAEESARLDDILKG</sequence>
<accession>A0A6L7GAS9</accession>
<feature type="transmembrane region" description="Helical" evidence="7">
    <location>
        <begin position="107"/>
        <end position="128"/>
    </location>
</feature>
<protein>
    <recommendedName>
        <fullName evidence="7">Cytochrome c-type biogenesis protein</fullName>
    </recommendedName>
</protein>
<feature type="signal peptide" evidence="7">
    <location>
        <begin position="1"/>
        <end position="23"/>
    </location>
</feature>
<keyword evidence="4 7" id="KW-0732">Signal</keyword>
<evidence type="ECO:0000256" key="4">
    <source>
        <dbReference type="ARBA" id="ARBA00022729"/>
    </source>
</evidence>
<dbReference type="EMBL" id="WUMU01000033">
    <property type="protein sequence ID" value="MXN20638.1"/>
    <property type="molecule type" value="Genomic_DNA"/>
</dbReference>
<evidence type="ECO:0000256" key="1">
    <source>
        <dbReference type="ARBA" id="ARBA00010342"/>
    </source>
</evidence>
<keyword evidence="7" id="KW-0472">Membrane</keyword>
<dbReference type="AlphaFoldDB" id="A0A6L7GAS9"/>